<dbReference type="OrthoDB" id="2633250at2"/>
<dbReference type="GO" id="GO:0005509">
    <property type="term" value="F:calcium ion binding"/>
    <property type="evidence" value="ECO:0007669"/>
    <property type="project" value="TreeGrafter"/>
</dbReference>
<dbReference type="InterPro" id="IPR013658">
    <property type="entry name" value="SGL"/>
</dbReference>
<dbReference type="GO" id="GO:0019853">
    <property type="term" value="P:L-ascorbic acid biosynthetic process"/>
    <property type="evidence" value="ECO:0007669"/>
    <property type="project" value="TreeGrafter"/>
</dbReference>
<dbReference type="SUPFAM" id="SSF63829">
    <property type="entry name" value="Calcium-dependent phosphotriesterase"/>
    <property type="match status" value="1"/>
</dbReference>
<keyword evidence="3" id="KW-0479">Metal-binding</keyword>
<evidence type="ECO:0000256" key="1">
    <source>
        <dbReference type="ARBA" id="ARBA00008853"/>
    </source>
</evidence>
<feature type="binding site" evidence="3">
    <location>
        <position position="151"/>
    </location>
    <ligand>
        <name>a divalent metal cation</name>
        <dbReference type="ChEBI" id="CHEBI:60240"/>
    </ligand>
</feature>
<evidence type="ECO:0000313" key="6">
    <source>
        <dbReference type="Proteomes" id="UP000268084"/>
    </source>
</evidence>
<name>A0A3G8ZNX4_9ACTN</name>
<dbReference type="EMBL" id="CP034170">
    <property type="protein sequence ID" value="AZI58999.1"/>
    <property type="molecule type" value="Genomic_DNA"/>
</dbReference>
<dbReference type="AlphaFoldDB" id="A0A3G8ZNX4"/>
<evidence type="ECO:0000313" key="5">
    <source>
        <dbReference type="EMBL" id="AZI58999.1"/>
    </source>
</evidence>
<dbReference type="InterPro" id="IPR011042">
    <property type="entry name" value="6-blade_b-propeller_TolB-like"/>
</dbReference>
<dbReference type="Pfam" id="PF08450">
    <property type="entry name" value="SGL"/>
    <property type="match status" value="1"/>
</dbReference>
<proteinExistence type="inferred from homology"/>
<comment type="cofactor">
    <cofactor evidence="3">
        <name>Zn(2+)</name>
        <dbReference type="ChEBI" id="CHEBI:29105"/>
    </cofactor>
    <text evidence="3">Binds 1 divalent metal cation per subunit.</text>
</comment>
<feature type="binding site" evidence="3">
    <location>
        <position position="123"/>
    </location>
    <ligand>
        <name>substrate</name>
    </ligand>
</feature>
<reference evidence="5 6" key="2">
    <citation type="submission" date="2018-12" db="EMBL/GenBank/DDBJ databases">
        <title>Nakamurella antarcticus sp. nov., isolated from Antarctica South Shetland Islands soil.</title>
        <authorList>
            <person name="Peng F."/>
        </authorList>
    </citation>
    <scope>NUCLEOTIDE SEQUENCE [LARGE SCALE GENOMIC DNA]</scope>
    <source>
        <strain evidence="5 6">S14-144</strain>
    </source>
</reference>
<dbReference type="GO" id="GO:0004341">
    <property type="term" value="F:gluconolactonase activity"/>
    <property type="evidence" value="ECO:0007669"/>
    <property type="project" value="TreeGrafter"/>
</dbReference>
<comment type="similarity">
    <text evidence="1">Belongs to the SMP-30/CGR1 family.</text>
</comment>
<keyword evidence="3" id="KW-0862">Zinc</keyword>
<dbReference type="Proteomes" id="UP000268084">
    <property type="component" value="Chromosome"/>
</dbReference>
<dbReference type="KEGG" id="nak:EH165_13425"/>
<feature type="binding site" evidence="3">
    <location>
        <position position="22"/>
    </location>
    <ligand>
        <name>a divalent metal cation</name>
        <dbReference type="ChEBI" id="CHEBI:60240"/>
    </ligand>
</feature>
<reference evidence="5 6" key="1">
    <citation type="submission" date="2018-11" db="EMBL/GenBank/DDBJ databases">
        <authorList>
            <person name="Da X."/>
        </authorList>
    </citation>
    <scope>NUCLEOTIDE SEQUENCE [LARGE SCALE GENOMIC DNA]</scope>
    <source>
        <strain evidence="5 6">S14-144</strain>
    </source>
</reference>
<organism evidence="5 6">
    <name type="scientific">Nakamurella antarctica</name>
    <dbReference type="NCBI Taxonomy" id="1902245"/>
    <lineage>
        <taxon>Bacteria</taxon>
        <taxon>Bacillati</taxon>
        <taxon>Actinomycetota</taxon>
        <taxon>Actinomycetes</taxon>
        <taxon>Nakamurellales</taxon>
        <taxon>Nakamurellaceae</taxon>
        <taxon>Nakamurella</taxon>
    </lineage>
</organism>
<protein>
    <submittedName>
        <fullName evidence="5">SMP-30/gluconolactonase/LRE family protein</fullName>
    </submittedName>
</protein>
<gene>
    <name evidence="5" type="ORF">EH165_13425</name>
</gene>
<dbReference type="PRINTS" id="PR01790">
    <property type="entry name" value="SMP30FAMILY"/>
</dbReference>
<feature type="binding site" evidence="3">
    <location>
        <position position="103"/>
    </location>
    <ligand>
        <name>substrate</name>
    </ligand>
</feature>
<evidence type="ECO:0000256" key="3">
    <source>
        <dbReference type="PIRSR" id="PIRSR605511-2"/>
    </source>
</evidence>
<keyword evidence="6" id="KW-1185">Reference proteome</keyword>
<accession>A0A3G8ZNX4</accession>
<feature type="active site" description="Proton donor/acceptor" evidence="2">
    <location>
        <position position="199"/>
    </location>
</feature>
<feature type="binding site" evidence="3">
    <location>
        <position position="199"/>
    </location>
    <ligand>
        <name>a divalent metal cation</name>
        <dbReference type="ChEBI" id="CHEBI:60240"/>
    </ligand>
</feature>
<feature type="domain" description="SMP-30/Gluconolactonase/LRE-like region" evidence="4">
    <location>
        <begin position="20"/>
        <end position="256"/>
    </location>
</feature>
<evidence type="ECO:0000259" key="4">
    <source>
        <dbReference type="Pfam" id="PF08450"/>
    </source>
</evidence>
<dbReference type="PANTHER" id="PTHR10907">
    <property type="entry name" value="REGUCALCIN"/>
    <property type="match status" value="1"/>
</dbReference>
<dbReference type="Gene3D" id="2.120.10.30">
    <property type="entry name" value="TolB, C-terminal domain"/>
    <property type="match status" value="1"/>
</dbReference>
<dbReference type="PANTHER" id="PTHR10907:SF47">
    <property type="entry name" value="REGUCALCIN"/>
    <property type="match status" value="1"/>
</dbReference>
<dbReference type="InterPro" id="IPR005511">
    <property type="entry name" value="SMP-30"/>
</dbReference>
<sequence>MTTVEVFAPPEVVIRARATVGEGPVFDRRSGGLCWVDIDNGLLFENDLTTGEQIVSSMPTLLGAAAPRLNNRGFAVAVEGGFGLFVDGELQLVDPVLPESYRRMNDAKCDSQGRLWAGSTHKEFVPGVGALHRWDGRAESTVMASGFSLPNGLGWNADDTVMYLADSMTHQLLKADYRCGEEDLGEFTQLCEVSPGLPDGLAVDMDGCVWLAVWGGYAVHRYDSTGRLIGRVPMPVEKPSSCAFADDGTLYITSASAGLSEADLLQQPLAGSVFALSTTTRGVPVHAFAG</sequence>
<feature type="binding site" evidence="3">
    <location>
        <position position="105"/>
    </location>
    <ligand>
        <name>substrate</name>
    </ligand>
</feature>
<evidence type="ECO:0000256" key="2">
    <source>
        <dbReference type="PIRSR" id="PIRSR605511-1"/>
    </source>
</evidence>